<proteinExistence type="inferred from homology"/>
<keyword evidence="1" id="KW-0249">Electron transport</keyword>
<dbReference type="OrthoDB" id="2016230at2759"/>
<dbReference type="PANTHER" id="PTHR33558">
    <property type="entry name" value="GLUTAREDOXIN-LIKE PROTEIN C5ORF63 HOMOLOG"/>
    <property type="match status" value="1"/>
</dbReference>
<reference evidence="2 3" key="1">
    <citation type="submission" date="2019-11" db="EMBL/GenBank/DDBJ databases">
        <title>Whole genome sequence of Oryza granulata.</title>
        <authorList>
            <person name="Li W."/>
        </authorList>
    </citation>
    <scope>NUCLEOTIDE SEQUENCE [LARGE SCALE GENOMIC DNA]</scope>
    <source>
        <strain evidence="3">cv. Menghai</strain>
        <tissue evidence="2">Leaf</tissue>
    </source>
</reference>
<keyword evidence="3" id="KW-1185">Reference proteome</keyword>
<dbReference type="Proteomes" id="UP000479710">
    <property type="component" value="Unassembled WGS sequence"/>
</dbReference>
<dbReference type="SUPFAM" id="SSF52833">
    <property type="entry name" value="Thioredoxin-like"/>
    <property type="match status" value="1"/>
</dbReference>
<dbReference type="EMBL" id="SPHZ02000001">
    <property type="protein sequence ID" value="KAF0931288.1"/>
    <property type="molecule type" value="Genomic_DNA"/>
</dbReference>
<dbReference type="InterPro" id="IPR052565">
    <property type="entry name" value="Glutaredoxin-like_YDR286C"/>
</dbReference>
<dbReference type="InterPro" id="IPR036249">
    <property type="entry name" value="Thioredoxin-like_sf"/>
</dbReference>
<keyword evidence="1" id="KW-0813">Transport</keyword>
<dbReference type="PANTHER" id="PTHR33558:SF1">
    <property type="entry name" value="GLUTAREDOXIN-LIKE PROTEIN C5ORF63 HOMOLOG"/>
    <property type="match status" value="1"/>
</dbReference>
<comment type="similarity">
    <text evidence="1">Belongs to the glutaredoxin family.</text>
</comment>
<organism evidence="2 3">
    <name type="scientific">Oryza meyeriana var. granulata</name>
    <dbReference type="NCBI Taxonomy" id="110450"/>
    <lineage>
        <taxon>Eukaryota</taxon>
        <taxon>Viridiplantae</taxon>
        <taxon>Streptophyta</taxon>
        <taxon>Embryophyta</taxon>
        <taxon>Tracheophyta</taxon>
        <taxon>Spermatophyta</taxon>
        <taxon>Magnoliopsida</taxon>
        <taxon>Liliopsida</taxon>
        <taxon>Poales</taxon>
        <taxon>Poaceae</taxon>
        <taxon>BOP clade</taxon>
        <taxon>Oryzoideae</taxon>
        <taxon>Oryzeae</taxon>
        <taxon>Oryzinae</taxon>
        <taxon>Oryza</taxon>
        <taxon>Oryza meyeriana</taxon>
    </lineage>
</organism>
<comment type="caution">
    <text evidence="2">The sequence shown here is derived from an EMBL/GenBank/DDBJ whole genome shotgun (WGS) entry which is preliminary data.</text>
</comment>
<dbReference type="Gene3D" id="3.40.30.10">
    <property type="entry name" value="Glutaredoxin"/>
    <property type="match status" value="1"/>
</dbReference>
<accession>A0A6G1F308</accession>
<evidence type="ECO:0000256" key="1">
    <source>
        <dbReference type="RuleBase" id="RU363082"/>
    </source>
</evidence>
<evidence type="ECO:0000313" key="2">
    <source>
        <dbReference type="EMBL" id="KAF0931288.1"/>
    </source>
</evidence>
<dbReference type="Pfam" id="PF05768">
    <property type="entry name" value="Glrx-like"/>
    <property type="match status" value="1"/>
</dbReference>
<dbReference type="InterPro" id="IPR008554">
    <property type="entry name" value="Glutaredoxin-like"/>
</dbReference>
<gene>
    <name evidence="2" type="ORF">E2562_002635</name>
</gene>
<protein>
    <recommendedName>
        <fullName evidence="1">Glutaredoxin-like protein</fullName>
    </recommendedName>
</protein>
<evidence type="ECO:0000313" key="3">
    <source>
        <dbReference type="Proteomes" id="UP000479710"/>
    </source>
</evidence>
<sequence>MAAAALTVLPRVAAVRLALCGRAASRLLCAAAGEASPSPSSPAPRRLVLYTKPGCCLCDGLKEKLHAAFLLAGTPYSLASLELQEKDITTNPEWEQMYQYEIPVLAKVLADGSEEKLPRLSPRLSVELVQKKVFAAFDQWWRHGDPSWEPQNFEAMWISKDRWCQR</sequence>
<name>A0A6G1F308_9ORYZ</name>
<dbReference type="AlphaFoldDB" id="A0A6G1F308"/>